<comment type="caution">
    <text evidence="3">The sequence shown here is derived from an EMBL/GenBank/DDBJ whole genome shotgun (WGS) entry which is preliminary data.</text>
</comment>
<dbReference type="InterPro" id="IPR015421">
    <property type="entry name" value="PyrdxlP-dep_Trfase_major"/>
</dbReference>
<dbReference type="InterPro" id="IPR015424">
    <property type="entry name" value="PyrdxlP-dep_Trfase"/>
</dbReference>
<proteinExistence type="predicted"/>
<dbReference type="SUPFAM" id="SSF53383">
    <property type="entry name" value="PLP-dependent transferases"/>
    <property type="match status" value="1"/>
</dbReference>
<dbReference type="Gene3D" id="3.90.1150.10">
    <property type="entry name" value="Aspartate Aminotransferase, domain 1"/>
    <property type="match status" value="1"/>
</dbReference>
<protein>
    <submittedName>
        <fullName evidence="3">Aminotransferase class V-fold PLP-dependent enzyme</fullName>
    </submittedName>
</protein>
<keyword evidence="3" id="KW-0032">Aminotransferase</keyword>
<organism evidence="3 4">
    <name type="scientific">Sphingobium nicotianae</name>
    <dbReference type="NCBI Taxonomy" id="2782607"/>
    <lineage>
        <taxon>Bacteria</taxon>
        <taxon>Pseudomonadati</taxon>
        <taxon>Pseudomonadota</taxon>
        <taxon>Alphaproteobacteria</taxon>
        <taxon>Sphingomonadales</taxon>
        <taxon>Sphingomonadaceae</taxon>
        <taxon>Sphingobium</taxon>
    </lineage>
</organism>
<sequence>MPAGTVDKAPDNEAYWGTIAAQYDVTREVIQWENGNWGIMARPVMAAYHRQVERVNRENSYYARRGMVADMAAVRARVATELGVSAEEIILTRNATEALKTLIGNYNRLRPGDSVLYADLDYDATQASMRSLARLRGVTVRRVGLPEPATYQGVIDAYAAAFDADPKIRLVLLTHLSHRTGLVIPLREIVALARSRGIDAIVDAAHSWGQLDFDFAAQGVEFAGFNLHKWFGTPLGVGLMYIRKDRQDAIDPDMANEPGPGIDARLHTGVVDYAAALTVPAAFDFQGAIGTGPREGRLRYLRDRWVKQVRGLDGIDVLSPDDPRMHVGTTSFRIRGLTSAADNIAVAKALLDQHRIFTVHRTEVAKGCCVRATPALFVTPEQCDALAAALADLVPKMRR</sequence>
<dbReference type="Gene3D" id="3.40.640.10">
    <property type="entry name" value="Type I PLP-dependent aspartate aminotransferase-like (Major domain)"/>
    <property type="match status" value="1"/>
</dbReference>
<dbReference type="Pfam" id="PF00266">
    <property type="entry name" value="Aminotran_5"/>
    <property type="match status" value="1"/>
</dbReference>
<name>A0A9X1DCN5_9SPHN</name>
<evidence type="ECO:0000256" key="1">
    <source>
        <dbReference type="ARBA" id="ARBA00022898"/>
    </source>
</evidence>
<evidence type="ECO:0000313" key="4">
    <source>
        <dbReference type="Proteomes" id="UP001138757"/>
    </source>
</evidence>
<dbReference type="Proteomes" id="UP001138757">
    <property type="component" value="Unassembled WGS sequence"/>
</dbReference>
<dbReference type="PANTHER" id="PTHR43092:SF6">
    <property type="entry name" value="BLR1280 PROTEIN"/>
    <property type="match status" value="1"/>
</dbReference>
<evidence type="ECO:0000259" key="2">
    <source>
        <dbReference type="Pfam" id="PF00266"/>
    </source>
</evidence>
<keyword evidence="3" id="KW-0808">Transferase</keyword>
<gene>
    <name evidence="3" type="ORF">KK488_11525</name>
</gene>
<dbReference type="InterPro" id="IPR015422">
    <property type="entry name" value="PyrdxlP-dep_Trfase_small"/>
</dbReference>
<feature type="domain" description="Aminotransferase class V" evidence="2">
    <location>
        <begin position="53"/>
        <end position="348"/>
    </location>
</feature>
<dbReference type="GO" id="GO:0008483">
    <property type="term" value="F:transaminase activity"/>
    <property type="evidence" value="ECO:0007669"/>
    <property type="project" value="UniProtKB-KW"/>
</dbReference>
<dbReference type="PANTHER" id="PTHR43092">
    <property type="entry name" value="L-CYSTEINE DESULFHYDRASE"/>
    <property type="match status" value="1"/>
</dbReference>
<evidence type="ECO:0000313" key="3">
    <source>
        <dbReference type="EMBL" id="MBT2187571.1"/>
    </source>
</evidence>
<keyword evidence="4" id="KW-1185">Reference proteome</keyword>
<reference evidence="3" key="1">
    <citation type="submission" date="2021-05" db="EMBL/GenBank/DDBJ databases">
        <title>Genome of Sphingobium sp. strain.</title>
        <authorList>
            <person name="Fan R."/>
        </authorList>
    </citation>
    <scope>NUCLEOTIDE SEQUENCE</scope>
    <source>
        <strain evidence="3">H33</strain>
    </source>
</reference>
<dbReference type="AlphaFoldDB" id="A0A9X1DCN5"/>
<accession>A0A9X1DCN5</accession>
<dbReference type="EMBL" id="JAHGAW010000007">
    <property type="protein sequence ID" value="MBT2187571.1"/>
    <property type="molecule type" value="Genomic_DNA"/>
</dbReference>
<keyword evidence="1" id="KW-0663">Pyridoxal phosphate</keyword>
<dbReference type="InterPro" id="IPR000192">
    <property type="entry name" value="Aminotrans_V_dom"/>
</dbReference>